<protein>
    <submittedName>
        <fullName evidence="1">Uncharacterized protein</fullName>
    </submittedName>
</protein>
<name>A0A382YND8_9ZZZZ</name>
<reference evidence="1" key="1">
    <citation type="submission" date="2018-05" db="EMBL/GenBank/DDBJ databases">
        <authorList>
            <person name="Lanie J.A."/>
            <person name="Ng W.-L."/>
            <person name="Kazmierczak K.M."/>
            <person name="Andrzejewski T.M."/>
            <person name="Davidsen T.M."/>
            <person name="Wayne K.J."/>
            <person name="Tettelin H."/>
            <person name="Glass J.I."/>
            <person name="Rusch D."/>
            <person name="Podicherti R."/>
            <person name="Tsui H.-C.T."/>
            <person name="Winkler M.E."/>
        </authorList>
    </citation>
    <scope>NUCLEOTIDE SEQUENCE</scope>
</reference>
<sequence>MSTPLLIVSSVIDEDGLSVFHVADSDGRL</sequence>
<organism evidence="1">
    <name type="scientific">marine metagenome</name>
    <dbReference type="NCBI Taxonomy" id="408172"/>
    <lineage>
        <taxon>unclassified sequences</taxon>
        <taxon>metagenomes</taxon>
        <taxon>ecological metagenomes</taxon>
    </lineage>
</organism>
<dbReference type="AlphaFoldDB" id="A0A382YND8"/>
<dbReference type="EMBL" id="UINC01177243">
    <property type="protein sequence ID" value="SVD84782.1"/>
    <property type="molecule type" value="Genomic_DNA"/>
</dbReference>
<evidence type="ECO:0000313" key="1">
    <source>
        <dbReference type="EMBL" id="SVD84782.1"/>
    </source>
</evidence>
<feature type="non-terminal residue" evidence="1">
    <location>
        <position position="29"/>
    </location>
</feature>
<accession>A0A382YND8</accession>
<proteinExistence type="predicted"/>
<gene>
    <name evidence="1" type="ORF">METZ01_LOCUS437636</name>
</gene>